<accession>A0A383WHR5</accession>
<evidence type="ECO:0000313" key="1">
    <source>
        <dbReference type="EMBL" id="SZX77015.1"/>
    </source>
</evidence>
<gene>
    <name evidence="1" type="ORF">BQ4739_LOCUS17376</name>
</gene>
<keyword evidence="2" id="KW-1185">Reference proteome</keyword>
<dbReference type="AlphaFoldDB" id="A0A383WHR5"/>
<name>A0A383WHR5_TETOB</name>
<dbReference type="EMBL" id="FNXT01001271">
    <property type="protein sequence ID" value="SZX77015.1"/>
    <property type="molecule type" value="Genomic_DNA"/>
</dbReference>
<sequence>MALLLQPANAHLLRLQRKAERAEAQRVARSAAAAAAKDRLQTIKANSSKRVCGSEKYGEFVLPPGVLQRVMSCLAGIEADGVRGLSMAANDLANAALVSSAVRHADTIRKESHCIVELNSSRRISAQQRMLCIQHVDV</sequence>
<dbReference type="Proteomes" id="UP000256970">
    <property type="component" value="Unassembled WGS sequence"/>
</dbReference>
<evidence type="ECO:0000313" key="2">
    <source>
        <dbReference type="Proteomes" id="UP000256970"/>
    </source>
</evidence>
<organism evidence="1 2">
    <name type="scientific">Tetradesmus obliquus</name>
    <name type="common">Green alga</name>
    <name type="synonym">Acutodesmus obliquus</name>
    <dbReference type="NCBI Taxonomy" id="3088"/>
    <lineage>
        <taxon>Eukaryota</taxon>
        <taxon>Viridiplantae</taxon>
        <taxon>Chlorophyta</taxon>
        <taxon>core chlorophytes</taxon>
        <taxon>Chlorophyceae</taxon>
        <taxon>CS clade</taxon>
        <taxon>Sphaeropleales</taxon>
        <taxon>Scenedesmaceae</taxon>
        <taxon>Tetradesmus</taxon>
    </lineage>
</organism>
<reference evidence="1 2" key="1">
    <citation type="submission" date="2016-10" db="EMBL/GenBank/DDBJ databases">
        <authorList>
            <person name="Cai Z."/>
        </authorList>
    </citation>
    <scope>NUCLEOTIDE SEQUENCE [LARGE SCALE GENOMIC DNA]</scope>
</reference>
<proteinExistence type="predicted"/>
<protein>
    <submittedName>
        <fullName evidence="1">Uncharacterized protein</fullName>
    </submittedName>
</protein>